<organism evidence="3 4">
    <name type="scientific">Pyxicephalus adspersus</name>
    <name type="common">African bullfrog</name>
    <dbReference type="NCBI Taxonomy" id="30357"/>
    <lineage>
        <taxon>Eukaryota</taxon>
        <taxon>Metazoa</taxon>
        <taxon>Chordata</taxon>
        <taxon>Craniata</taxon>
        <taxon>Vertebrata</taxon>
        <taxon>Euteleostomi</taxon>
        <taxon>Amphibia</taxon>
        <taxon>Batrachia</taxon>
        <taxon>Anura</taxon>
        <taxon>Neobatrachia</taxon>
        <taxon>Ranoidea</taxon>
        <taxon>Pyxicephalidae</taxon>
        <taxon>Pyxicephalinae</taxon>
        <taxon>Pyxicephalus</taxon>
    </lineage>
</organism>
<dbReference type="InterPro" id="IPR037883">
    <property type="entry name" value="Knr4/Smi1-like_sf"/>
</dbReference>
<dbReference type="PANTHER" id="PTHR31854">
    <property type="entry name" value="TUBULIN POLYGLUTAMYLASE COMPLEX SUBUNIT 2"/>
    <property type="match status" value="1"/>
</dbReference>
<accession>A0AAV2ZYR6</accession>
<feature type="compositionally biased region" description="Basic residues" evidence="1">
    <location>
        <begin position="244"/>
        <end position="257"/>
    </location>
</feature>
<sequence>MTETAMASHIEKITLGISKILESSPGVSEVKFEEIPPAERHTISTWEQKHGCTLPEDMKNFYLMTDGFLMTWFVKLDDNPIQVGSMTINSISNLTRLKAPSAHSLPNSPTLQDLDDSTDEEGHPDRPHFDSRNVIIELDSCNGNGKVCLVYKVSKRGAVAPDPSIWFLDRALYWHFLTDTFTAYYRLLLCHLGLPQWQYSFTSYGLSPQAKQWMNMYKPITFNPSTLADDPESFINKLDPNKIFKSKNKTPVTKKKLPGPPTGQKSNLTPSKNPTLSGTATRK</sequence>
<dbReference type="InterPro" id="IPR018958">
    <property type="entry name" value="Knr4/Smi1-like_dom"/>
</dbReference>
<dbReference type="SUPFAM" id="SSF160631">
    <property type="entry name" value="SMI1/KNR4-like"/>
    <property type="match status" value="1"/>
</dbReference>
<proteinExistence type="predicted"/>
<dbReference type="InterPro" id="IPR039231">
    <property type="entry name" value="TPGS2"/>
</dbReference>
<reference evidence="3" key="1">
    <citation type="thesis" date="2020" institute="ProQuest LLC" country="789 East Eisenhower Parkway, Ann Arbor, MI, USA">
        <title>Comparative Genomics and Chromosome Evolution.</title>
        <authorList>
            <person name="Mudd A.B."/>
        </authorList>
    </citation>
    <scope>NUCLEOTIDE SEQUENCE</scope>
    <source>
        <strain evidence="3">1538</strain>
        <tissue evidence="3">Blood</tissue>
    </source>
</reference>
<feature type="region of interest" description="Disordered" evidence="1">
    <location>
        <begin position="240"/>
        <end position="283"/>
    </location>
</feature>
<evidence type="ECO:0000256" key="1">
    <source>
        <dbReference type="SAM" id="MobiDB-lite"/>
    </source>
</evidence>
<keyword evidence="4" id="KW-1185">Reference proteome</keyword>
<dbReference type="Pfam" id="PF09346">
    <property type="entry name" value="SMI1_KNR4"/>
    <property type="match status" value="1"/>
</dbReference>
<dbReference type="EMBL" id="DYDO01000006">
    <property type="protein sequence ID" value="DBA23774.1"/>
    <property type="molecule type" value="Genomic_DNA"/>
</dbReference>
<dbReference type="Proteomes" id="UP001181693">
    <property type="component" value="Unassembled WGS sequence"/>
</dbReference>
<name>A0AAV2ZYR6_PYXAD</name>
<feature type="domain" description="Knr4/Smi1-like" evidence="2">
    <location>
        <begin position="37"/>
        <end position="179"/>
    </location>
</feature>
<gene>
    <name evidence="3" type="ORF">GDO54_014656</name>
</gene>
<dbReference type="AlphaFoldDB" id="A0AAV2ZYR6"/>
<evidence type="ECO:0000259" key="2">
    <source>
        <dbReference type="SMART" id="SM00860"/>
    </source>
</evidence>
<dbReference type="PANTHER" id="PTHR31854:SF2">
    <property type="entry name" value="TUBULIN POLYGLUTAMYLASE COMPLEX SUBUNIT 2"/>
    <property type="match status" value="1"/>
</dbReference>
<evidence type="ECO:0000313" key="4">
    <source>
        <dbReference type="Proteomes" id="UP001181693"/>
    </source>
</evidence>
<feature type="compositionally biased region" description="Polar residues" evidence="1">
    <location>
        <begin position="263"/>
        <end position="283"/>
    </location>
</feature>
<protein>
    <recommendedName>
        <fullName evidence="2">Knr4/Smi1-like domain-containing protein</fullName>
    </recommendedName>
</protein>
<comment type="caution">
    <text evidence="3">The sequence shown here is derived from an EMBL/GenBank/DDBJ whole genome shotgun (WGS) entry which is preliminary data.</text>
</comment>
<evidence type="ECO:0000313" key="3">
    <source>
        <dbReference type="EMBL" id="DBA23774.1"/>
    </source>
</evidence>
<dbReference type="SMART" id="SM00860">
    <property type="entry name" value="SMI1_KNR4"/>
    <property type="match status" value="1"/>
</dbReference>
<feature type="region of interest" description="Disordered" evidence="1">
    <location>
        <begin position="100"/>
        <end position="128"/>
    </location>
</feature>